<dbReference type="STRING" id="74545.EU96_1778"/>
<proteinExistence type="predicted"/>
<dbReference type="OrthoDB" id="468251at2"/>
<dbReference type="AlphaFoldDB" id="A0A0A2A5H9"/>
<dbReference type="InterPro" id="IPR051465">
    <property type="entry name" value="Cell_Envelope_Struct_Comp"/>
</dbReference>
<sequence length="385" mass="41911">MKLSPQKLFAPALAGTIMPIAIHAGGMNHHDHHMHNDSHMNMTDSFPSTMFMGKSTFVLGGVDGSTRTDAVLFNYDLKLMGMTSFTGEDMLMTAIRAGNFNMMDPFGMMGASRLDTAFNSNDNLEVHKLFYKFPVSDSVRVTMGPKLRQDDLLGVKPTAYPGEDGILFVLNQAGANDTYSKRMGAGVGVTYSKDKFIASTVLVSEDADSNEGILTKEGRDNITTQLALVDDSYTLAFAYTHSDGGNTDNSPDANDYSSYGINGTYNFLNQSDVFLPSSISAGFGWKNPDNHDDPDTAANSVEDGNTWTVGILWNDVIKEGNNLGFAIGTAETHRDDDGYDDPLAWETFYKMQINDNISITPSIFAVQQDGADDVTGAIVKTSFKF</sequence>
<dbReference type="PANTHER" id="PTHR43308">
    <property type="entry name" value="OUTER MEMBRANE PROTEIN ALPHA-RELATED"/>
    <property type="match status" value="1"/>
</dbReference>
<gene>
    <name evidence="1" type="ORF">EU96_1778</name>
</gene>
<reference evidence="2" key="1">
    <citation type="journal article" date="2014" name="Sci. Data">
        <title>Genomes of diverse isolates of the marine cyanobacterium Prochlorococcus.</title>
        <authorList>
            <person name="Biller S."/>
            <person name="Berube P."/>
            <person name="Thompson J."/>
            <person name="Kelly L."/>
            <person name="Roggensack S."/>
            <person name="Awad L."/>
            <person name="Roache-Johnson K."/>
            <person name="Ding H."/>
            <person name="Giovannoni S.J."/>
            <person name="Moore L.R."/>
            <person name="Chisholm S.W."/>
        </authorList>
    </citation>
    <scope>NUCLEOTIDE SEQUENCE [LARGE SCALE GENOMIC DNA]</scope>
    <source>
        <strain evidence="2">MIT 9302</strain>
    </source>
</reference>
<protein>
    <submittedName>
        <fullName evidence="1">Putative porin</fullName>
    </submittedName>
</protein>
<dbReference type="PANTHER" id="PTHR43308:SF1">
    <property type="entry name" value="OUTER MEMBRANE PROTEIN ALPHA"/>
    <property type="match status" value="1"/>
</dbReference>
<name>A0A0A2A5H9_PROMR</name>
<organism evidence="1 2">
    <name type="scientific">Prochlorococcus marinus str. MIT 9302</name>
    <dbReference type="NCBI Taxonomy" id="74545"/>
    <lineage>
        <taxon>Bacteria</taxon>
        <taxon>Bacillati</taxon>
        <taxon>Cyanobacteriota</taxon>
        <taxon>Cyanophyceae</taxon>
        <taxon>Synechococcales</taxon>
        <taxon>Prochlorococcaceae</taxon>
        <taxon>Prochlorococcus</taxon>
    </lineage>
</organism>
<comment type="caution">
    <text evidence="1">The sequence shown here is derived from an EMBL/GenBank/DDBJ whole genome shotgun (WGS) entry which is preliminary data.</text>
</comment>
<dbReference type="eggNOG" id="COG3659">
    <property type="taxonomic scope" value="Bacteria"/>
</dbReference>
<dbReference type="Proteomes" id="UP000030445">
    <property type="component" value="Unassembled WGS sequence"/>
</dbReference>
<evidence type="ECO:0000313" key="1">
    <source>
        <dbReference type="EMBL" id="KGF97137.1"/>
    </source>
</evidence>
<dbReference type="RefSeq" id="WP_032527348.1">
    <property type="nucleotide sequence ID" value="NZ_CP138951.1"/>
</dbReference>
<accession>A0A0A2A5H9</accession>
<evidence type="ECO:0000313" key="2">
    <source>
        <dbReference type="Proteomes" id="UP000030445"/>
    </source>
</evidence>
<dbReference type="SUPFAM" id="SSF56935">
    <property type="entry name" value="Porins"/>
    <property type="match status" value="1"/>
</dbReference>
<dbReference type="EMBL" id="JNAM01000011">
    <property type="protein sequence ID" value="KGF97137.1"/>
    <property type="molecule type" value="Genomic_DNA"/>
</dbReference>